<dbReference type="Pfam" id="PF04390">
    <property type="entry name" value="LptE"/>
    <property type="match status" value="1"/>
</dbReference>
<dbReference type="PROSITE" id="PS51257">
    <property type="entry name" value="PROKAR_LIPOPROTEIN"/>
    <property type="match status" value="1"/>
</dbReference>
<comment type="subcellular location">
    <subcellularLocation>
        <location evidence="6">Cell outer membrane</location>
        <topology evidence="6">Lipid-anchor</topology>
    </subcellularLocation>
</comment>
<keyword evidence="4 6" id="KW-0998">Cell outer membrane</keyword>
<comment type="subunit">
    <text evidence="6">Component of the lipopolysaccharide transport and assembly complex. Interacts with LptD.</text>
</comment>
<evidence type="ECO:0000313" key="10">
    <source>
        <dbReference type="Proteomes" id="UP000717995"/>
    </source>
</evidence>
<feature type="signal peptide" evidence="8">
    <location>
        <begin position="1"/>
        <end position="23"/>
    </location>
</feature>
<feature type="compositionally biased region" description="Polar residues" evidence="7">
    <location>
        <begin position="194"/>
        <end position="204"/>
    </location>
</feature>
<name>A0ABS2IEA0_9GAMM</name>
<dbReference type="PANTHER" id="PTHR38098:SF1">
    <property type="entry name" value="LPS-ASSEMBLY LIPOPROTEIN LPTE"/>
    <property type="match status" value="1"/>
</dbReference>
<evidence type="ECO:0000256" key="1">
    <source>
        <dbReference type="ARBA" id="ARBA00022729"/>
    </source>
</evidence>
<dbReference type="InterPro" id="IPR007485">
    <property type="entry name" value="LPS_assembly_LptE"/>
</dbReference>
<evidence type="ECO:0000313" key="9">
    <source>
        <dbReference type="EMBL" id="MBM7061407.1"/>
    </source>
</evidence>
<feature type="chain" id="PRO_5046857407" description="LPS-assembly lipoprotein LptE" evidence="8">
    <location>
        <begin position="24"/>
        <end position="204"/>
    </location>
</feature>
<evidence type="ECO:0000256" key="8">
    <source>
        <dbReference type="SAM" id="SignalP"/>
    </source>
</evidence>
<organism evidence="9 10">
    <name type="scientific">Zestomonas insulae</name>
    <dbReference type="NCBI Taxonomy" id="2809017"/>
    <lineage>
        <taxon>Bacteria</taxon>
        <taxon>Pseudomonadati</taxon>
        <taxon>Pseudomonadota</taxon>
        <taxon>Gammaproteobacteria</taxon>
        <taxon>Pseudomonadales</taxon>
        <taxon>Pseudomonadaceae</taxon>
        <taxon>Zestomonas</taxon>
    </lineage>
</organism>
<feature type="region of interest" description="Disordered" evidence="7">
    <location>
        <begin position="177"/>
        <end position="204"/>
    </location>
</feature>
<evidence type="ECO:0000256" key="3">
    <source>
        <dbReference type="ARBA" id="ARBA00023139"/>
    </source>
</evidence>
<keyword evidence="5 6" id="KW-0449">Lipoprotein</keyword>
<dbReference type="PANTHER" id="PTHR38098">
    <property type="entry name" value="LPS-ASSEMBLY LIPOPROTEIN LPTE"/>
    <property type="match status" value="1"/>
</dbReference>
<keyword evidence="1 6" id="KW-0732">Signal</keyword>
<protein>
    <recommendedName>
        <fullName evidence="6">LPS-assembly lipoprotein LptE</fullName>
    </recommendedName>
</protein>
<evidence type="ECO:0000256" key="2">
    <source>
        <dbReference type="ARBA" id="ARBA00023136"/>
    </source>
</evidence>
<evidence type="ECO:0000256" key="4">
    <source>
        <dbReference type="ARBA" id="ARBA00023237"/>
    </source>
</evidence>
<evidence type="ECO:0000256" key="5">
    <source>
        <dbReference type="ARBA" id="ARBA00023288"/>
    </source>
</evidence>
<evidence type="ECO:0000256" key="7">
    <source>
        <dbReference type="SAM" id="MobiDB-lite"/>
    </source>
</evidence>
<keyword evidence="3 6" id="KW-0564">Palmitate</keyword>
<keyword evidence="2 6" id="KW-0472">Membrane</keyword>
<dbReference type="EMBL" id="JAFEUP010000003">
    <property type="protein sequence ID" value="MBM7061407.1"/>
    <property type="molecule type" value="Genomic_DNA"/>
</dbReference>
<evidence type="ECO:0000256" key="6">
    <source>
        <dbReference type="HAMAP-Rule" id="MF_01186"/>
    </source>
</evidence>
<comment type="similarity">
    <text evidence="6">Belongs to the LptE lipoprotein family.</text>
</comment>
<comment type="caution">
    <text evidence="9">The sequence shown here is derived from an EMBL/GenBank/DDBJ whole genome shotgun (WGS) entry which is preliminary data.</text>
</comment>
<dbReference type="RefSeq" id="WP_205348588.1">
    <property type="nucleotide sequence ID" value="NZ_JAFEUP010000003.1"/>
</dbReference>
<accession>A0ABS2IEA0</accession>
<dbReference type="HAMAP" id="MF_01186">
    <property type="entry name" value="LPS_assembly_LptE"/>
    <property type="match status" value="1"/>
</dbReference>
<comment type="function">
    <text evidence="6">Together with LptD, is involved in the assembly of lipopolysaccharide (LPS) at the surface of the outer membrane. Required for the proper assembly of LptD. Binds LPS and may serve as the LPS recognition site at the outer membrane.</text>
</comment>
<dbReference type="Proteomes" id="UP000717995">
    <property type="component" value="Unassembled WGS sequence"/>
</dbReference>
<proteinExistence type="inferred from homology"/>
<keyword evidence="10" id="KW-1185">Reference proteome</keyword>
<reference evidence="9 10" key="1">
    <citation type="submission" date="2021-02" db="EMBL/GenBank/DDBJ databases">
        <authorList>
            <person name="Lee D.-H."/>
        </authorList>
    </citation>
    <scope>NUCLEOTIDE SEQUENCE [LARGE SCALE GENOMIC DNA]</scope>
    <source>
        <strain evidence="9 10">UL073</strain>
    </source>
</reference>
<sequence length="204" mass="22702">MIKRNLMVIGLAALLSACGFQLRGTGNTQFALNELDLSARNAYGDTVKEVRQVLETNGVNVHSGAPYTLVLARESQEQRTASYTTNARSAEYQMILHLDYEIRGAKDLLLTQNQLEVQKYYVQDDNNLIGSDQEAAQLRQEMRRDLVQQLAQHLQLITPQQLDELQVQAEAKAKAEADAAAAAAEAQRARDAQPQQSPLQLPIR</sequence>
<dbReference type="Gene3D" id="3.30.160.150">
    <property type="entry name" value="Lipoprotein like domain"/>
    <property type="match status" value="1"/>
</dbReference>
<gene>
    <name evidence="6" type="primary">lptE</name>
    <name evidence="9" type="ORF">JQX08_11895</name>
</gene>